<keyword evidence="1" id="KW-1133">Transmembrane helix</keyword>
<dbReference type="EMBL" id="JACRIW010000016">
    <property type="protein sequence ID" value="MBI5168193.1"/>
    <property type="molecule type" value="Genomic_DNA"/>
</dbReference>
<feature type="transmembrane region" description="Helical" evidence="1">
    <location>
        <begin position="228"/>
        <end position="252"/>
    </location>
</feature>
<evidence type="ECO:0000256" key="1">
    <source>
        <dbReference type="SAM" id="Phobius"/>
    </source>
</evidence>
<accession>A0A933W1V5</accession>
<dbReference type="Proteomes" id="UP000696931">
    <property type="component" value="Unassembled WGS sequence"/>
</dbReference>
<comment type="caution">
    <text evidence="2">The sequence shown here is derived from an EMBL/GenBank/DDBJ whole genome shotgun (WGS) entry which is preliminary data.</text>
</comment>
<dbReference type="InterPro" id="IPR055966">
    <property type="entry name" value="DUF7544"/>
</dbReference>
<gene>
    <name evidence="2" type="ORF">HZA61_01770</name>
</gene>
<feature type="transmembrane region" description="Helical" evidence="1">
    <location>
        <begin position="171"/>
        <end position="195"/>
    </location>
</feature>
<keyword evidence="1" id="KW-0472">Membrane</keyword>
<sequence>MTISYTEPLQHSYARMKAVLFRSPFPIESWFVMGFGAWLADILSSNNGSAGSQWKTTKGEMADAASRAGDFLANPTMVALVLAGLLMIGILLLVLSWVSARSKFVFLENVVHGRAAFLDPWRRNGRLGNSLFLWNAMISFAWLLPIGFVLVPMRYAIVSYLSGHGWTHVLIGPLALGIALALVCGLAIFVVCALTEDFVVPLMWRYDEGAWAAWARFRPLLFAHFGDFVAYLLFSVLIAILAGIGLLLAGLLTCCVGIVLMVIPYLGTVVTLPVHFVFRAFGPMFLRQYGPEWDVWGPRTAQDTDSRSTPSAIS</sequence>
<feature type="transmembrane region" description="Helical" evidence="1">
    <location>
        <begin position="258"/>
        <end position="278"/>
    </location>
</feature>
<proteinExistence type="predicted"/>
<keyword evidence="1" id="KW-0812">Transmembrane</keyword>
<protein>
    <submittedName>
        <fullName evidence="2">Uncharacterized protein</fullName>
    </submittedName>
</protein>
<name>A0A933W1V5_UNCEI</name>
<dbReference type="AlphaFoldDB" id="A0A933W1V5"/>
<feature type="transmembrane region" description="Helical" evidence="1">
    <location>
        <begin position="77"/>
        <end position="98"/>
    </location>
</feature>
<feature type="transmembrane region" description="Helical" evidence="1">
    <location>
        <begin position="131"/>
        <end position="151"/>
    </location>
</feature>
<feature type="transmembrane region" description="Helical" evidence="1">
    <location>
        <begin position="20"/>
        <end position="40"/>
    </location>
</feature>
<dbReference type="Pfam" id="PF24400">
    <property type="entry name" value="DUF7544"/>
    <property type="match status" value="1"/>
</dbReference>
<evidence type="ECO:0000313" key="3">
    <source>
        <dbReference type="Proteomes" id="UP000696931"/>
    </source>
</evidence>
<evidence type="ECO:0000313" key="2">
    <source>
        <dbReference type="EMBL" id="MBI5168193.1"/>
    </source>
</evidence>
<organism evidence="2 3">
    <name type="scientific">Eiseniibacteriota bacterium</name>
    <dbReference type="NCBI Taxonomy" id="2212470"/>
    <lineage>
        <taxon>Bacteria</taxon>
        <taxon>Candidatus Eiseniibacteriota</taxon>
    </lineage>
</organism>
<reference evidence="2" key="1">
    <citation type="submission" date="2020-07" db="EMBL/GenBank/DDBJ databases">
        <title>Huge and variable diversity of episymbiotic CPR bacteria and DPANN archaea in groundwater ecosystems.</title>
        <authorList>
            <person name="He C.Y."/>
            <person name="Keren R."/>
            <person name="Whittaker M."/>
            <person name="Farag I.F."/>
            <person name="Doudna J."/>
            <person name="Cate J.H.D."/>
            <person name="Banfield J.F."/>
        </authorList>
    </citation>
    <scope>NUCLEOTIDE SEQUENCE</scope>
    <source>
        <strain evidence="2">NC_groundwater_1813_Pr3_B-0.1um_71_17</strain>
    </source>
</reference>